<reference evidence="5" key="1">
    <citation type="journal article" date="2019" name="Gigascience">
        <title>De novo genome assembly of the endangered Acer yangbiense, a plant species with extremely small populations endemic to Yunnan Province, China.</title>
        <authorList>
            <person name="Yang J."/>
            <person name="Wariss H.M."/>
            <person name="Tao L."/>
            <person name="Zhang R."/>
            <person name="Yun Q."/>
            <person name="Hollingsworth P."/>
            <person name="Dao Z."/>
            <person name="Luo G."/>
            <person name="Guo H."/>
            <person name="Ma Y."/>
            <person name="Sun W."/>
        </authorList>
    </citation>
    <scope>NUCLEOTIDE SEQUENCE [LARGE SCALE GENOMIC DNA]</scope>
    <source>
        <strain evidence="5">cv. br00</strain>
    </source>
</reference>
<gene>
    <name evidence="4" type="ORF">DKX38_023575</name>
</gene>
<dbReference type="GO" id="GO:0003676">
    <property type="term" value="F:nucleic acid binding"/>
    <property type="evidence" value="ECO:0007669"/>
    <property type="project" value="InterPro"/>
</dbReference>
<evidence type="ECO:0000313" key="5">
    <source>
        <dbReference type="Proteomes" id="UP000326939"/>
    </source>
</evidence>
<dbReference type="PANTHER" id="PTHR13620:SF105">
    <property type="entry name" value="OS01G0737700 PROTEIN"/>
    <property type="match status" value="1"/>
</dbReference>
<dbReference type="PANTHER" id="PTHR13620">
    <property type="entry name" value="3-5 EXONUCLEASE"/>
    <property type="match status" value="1"/>
</dbReference>
<evidence type="ECO:0000256" key="2">
    <source>
        <dbReference type="ARBA" id="ARBA00022801"/>
    </source>
</evidence>
<proteinExistence type="predicted"/>
<dbReference type="InterPro" id="IPR002562">
    <property type="entry name" value="3'-5'_exonuclease_dom"/>
</dbReference>
<dbReference type="GO" id="GO:0005634">
    <property type="term" value="C:nucleus"/>
    <property type="evidence" value="ECO:0007669"/>
    <property type="project" value="TreeGrafter"/>
</dbReference>
<dbReference type="InterPro" id="IPR012337">
    <property type="entry name" value="RNaseH-like_sf"/>
</dbReference>
<evidence type="ECO:0000256" key="1">
    <source>
        <dbReference type="ARBA" id="ARBA00022722"/>
    </source>
</evidence>
<accession>A0A5N5JL59</accession>
<dbReference type="GO" id="GO:0008408">
    <property type="term" value="F:3'-5' exonuclease activity"/>
    <property type="evidence" value="ECO:0007669"/>
    <property type="project" value="InterPro"/>
</dbReference>
<comment type="caution">
    <text evidence="4">The sequence shown here is derived from an EMBL/GenBank/DDBJ whole genome shotgun (WGS) entry which is preliminary data.</text>
</comment>
<keyword evidence="5" id="KW-1185">Reference proteome</keyword>
<name>A0A5N5JL59_9ROSI</name>
<dbReference type="AlphaFoldDB" id="A0A5N5JL59"/>
<organism evidence="4 5">
    <name type="scientific">Salix brachista</name>
    <dbReference type="NCBI Taxonomy" id="2182728"/>
    <lineage>
        <taxon>Eukaryota</taxon>
        <taxon>Viridiplantae</taxon>
        <taxon>Streptophyta</taxon>
        <taxon>Embryophyta</taxon>
        <taxon>Tracheophyta</taxon>
        <taxon>Spermatophyta</taxon>
        <taxon>Magnoliopsida</taxon>
        <taxon>eudicotyledons</taxon>
        <taxon>Gunneridae</taxon>
        <taxon>Pentapetalae</taxon>
        <taxon>rosids</taxon>
        <taxon>fabids</taxon>
        <taxon>Malpighiales</taxon>
        <taxon>Salicaceae</taxon>
        <taxon>Saliceae</taxon>
        <taxon>Salix</taxon>
    </lineage>
</organism>
<dbReference type="CDD" id="cd06141">
    <property type="entry name" value="WRN_exo"/>
    <property type="match status" value="1"/>
</dbReference>
<sequence length="394" mass="44904">MGRRFENPVATLQLTAGNDCLIFQLLYCPTGIPQSLYAFLSNTTYTFVGVGIENDAKKLMDDHGLRVGNAVDLRGLAAEKLGDLKWKNSGIKGLAREVLGKGVEKPKRITLSRWDNAWLTAAQVQYACLDAFLSWKIEPPLSLIKTLFLIKNSLSSLSPQSSKLHLYSLGNLLLMDYFNLSSAYRCSNYLEGYDCFVVQCDDIYCHTIVTNNELCLRQWIVRLISHTSPNSGERMKVSMEMIWDQSDDDLSCFIPVTLQFCYENCCIIYHVTPPHNFPTLSLQNFLSYDSVGFFGYQMLYKVRYLRQRYNLAVKNWFDISCQVCLSAPAFLNNVSVPLQTLVSMIFSKVYVKPDDFLQSNWRLSKLSLDKIMFATLDCLFVCQIANLIKFPLPL</sequence>
<keyword evidence="1" id="KW-0540">Nuclease</keyword>
<dbReference type="SUPFAM" id="SSF53098">
    <property type="entry name" value="Ribonuclease H-like"/>
    <property type="match status" value="2"/>
</dbReference>
<dbReference type="GO" id="GO:0006139">
    <property type="term" value="P:nucleobase-containing compound metabolic process"/>
    <property type="evidence" value="ECO:0007669"/>
    <property type="project" value="InterPro"/>
</dbReference>
<protein>
    <recommendedName>
        <fullName evidence="3">3'-5' exonuclease domain-containing protein</fullName>
    </recommendedName>
</protein>
<keyword evidence="2" id="KW-0378">Hydrolase</keyword>
<evidence type="ECO:0000259" key="3">
    <source>
        <dbReference type="Pfam" id="PF01612"/>
    </source>
</evidence>
<dbReference type="Pfam" id="PF01612">
    <property type="entry name" value="DNA_pol_A_exo1"/>
    <property type="match status" value="1"/>
</dbReference>
<dbReference type="InterPro" id="IPR036397">
    <property type="entry name" value="RNaseH_sf"/>
</dbReference>
<dbReference type="InterPro" id="IPR051132">
    <property type="entry name" value="3-5_Exonuclease_domain"/>
</dbReference>
<dbReference type="Proteomes" id="UP000326939">
    <property type="component" value="Chromosome 16"/>
</dbReference>
<dbReference type="GO" id="GO:0005737">
    <property type="term" value="C:cytoplasm"/>
    <property type="evidence" value="ECO:0007669"/>
    <property type="project" value="TreeGrafter"/>
</dbReference>
<dbReference type="EMBL" id="VDCV01000016">
    <property type="protein sequence ID" value="KAB5519256.1"/>
    <property type="molecule type" value="Genomic_DNA"/>
</dbReference>
<evidence type="ECO:0000313" key="4">
    <source>
        <dbReference type="EMBL" id="KAB5519256.1"/>
    </source>
</evidence>
<dbReference type="Gene3D" id="3.30.420.10">
    <property type="entry name" value="Ribonuclease H-like superfamily/Ribonuclease H"/>
    <property type="match status" value="2"/>
</dbReference>
<feature type="domain" description="3'-5' exonuclease" evidence="3">
    <location>
        <begin position="7"/>
        <end position="136"/>
    </location>
</feature>